<keyword evidence="2" id="KW-1185">Reference proteome</keyword>
<dbReference type="KEGG" id="cyc:PCC7424_3217"/>
<accession>B7KCR6</accession>
<organism evidence="1 2">
    <name type="scientific">Gloeothece citriformis (strain PCC 7424)</name>
    <name type="common">Cyanothece sp. (strain PCC 7424)</name>
    <dbReference type="NCBI Taxonomy" id="65393"/>
    <lineage>
        <taxon>Bacteria</taxon>
        <taxon>Bacillati</taxon>
        <taxon>Cyanobacteriota</taxon>
        <taxon>Cyanophyceae</taxon>
        <taxon>Oscillatoriophycideae</taxon>
        <taxon>Chroococcales</taxon>
        <taxon>Aphanothecaceae</taxon>
        <taxon>Gloeothece</taxon>
        <taxon>Gloeothece citriformis</taxon>
    </lineage>
</organism>
<dbReference type="HOGENOM" id="CLU_2315606_0_0_3"/>
<dbReference type="AlphaFoldDB" id="B7KCR6"/>
<gene>
    <name evidence="1" type="ordered locus">PCC7424_3217</name>
</gene>
<dbReference type="RefSeq" id="WP_015955214.1">
    <property type="nucleotide sequence ID" value="NC_011729.1"/>
</dbReference>
<protein>
    <submittedName>
        <fullName evidence="1">Uncharacterized protein</fullName>
    </submittedName>
</protein>
<dbReference type="STRING" id="65393.PCC7424_3217"/>
<dbReference type="Proteomes" id="UP000002384">
    <property type="component" value="Chromosome"/>
</dbReference>
<evidence type="ECO:0000313" key="1">
    <source>
        <dbReference type="EMBL" id="ACK71617.1"/>
    </source>
</evidence>
<dbReference type="EMBL" id="CP001291">
    <property type="protein sequence ID" value="ACK71617.1"/>
    <property type="molecule type" value="Genomic_DNA"/>
</dbReference>
<proteinExistence type="predicted"/>
<name>B7KCR6_GLOC7</name>
<evidence type="ECO:0000313" key="2">
    <source>
        <dbReference type="Proteomes" id="UP000002384"/>
    </source>
</evidence>
<reference evidence="2" key="1">
    <citation type="journal article" date="2011" name="MBio">
        <title>Novel metabolic attributes of the genus Cyanothece, comprising a group of unicellular nitrogen-fixing Cyanobacteria.</title>
        <authorList>
            <person name="Bandyopadhyay A."/>
            <person name="Elvitigala T."/>
            <person name="Welsh E."/>
            <person name="Stockel J."/>
            <person name="Liberton M."/>
            <person name="Min H."/>
            <person name="Sherman L.A."/>
            <person name="Pakrasi H.B."/>
        </authorList>
    </citation>
    <scope>NUCLEOTIDE SEQUENCE [LARGE SCALE GENOMIC DNA]</scope>
    <source>
        <strain evidence="2">PCC 7424</strain>
    </source>
</reference>
<sequence length="99" mass="11414">MSKIIINVAQKEYNLADFTINISNREVDVVSDNHETYSLLYRWFNEAKDFGKGVSPNYKKTVIISKGDQSYTLQGCWVQKLYFGNGGKLVYDTMENEDD</sequence>